<keyword evidence="4" id="KW-1185">Reference proteome</keyword>
<dbReference type="InterPro" id="IPR038717">
    <property type="entry name" value="Tc1-like_DDE_dom"/>
</dbReference>
<comment type="caution">
    <text evidence="3">The sequence shown here is derived from an EMBL/GenBank/DDBJ whole genome shotgun (WGS) entry which is preliminary data.</text>
</comment>
<protein>
    <submittedName>
        <fullName evidence="3">IS630 family transposase</fullName>
    </submittedName>
</protein>
<gene>
    <name evidence="3" type="ORF">V6255_17915</name>
</gene>
<dbReference type="Gene3D" id="3.30.420.10">
    <property type="entry name" value="Ribonuclease H-like superfamily/Ribonuclease H"/>
    <property type="match status" value="1"/>
</dbReference>
<evidence type="ECO:0000313" key="3">
    <source>
        <dbReference type="EMBL" id="MEL0661007.1"/>
    </source>
</evidence>
<dbReference type="InterPro" id="IPR009057">
    <property type="entry name" value="Homeodomain-like_sf"/>
</dbReference>
<feature type="domain" description="Winged helix-turn helix" evidence="2">
    <location>
        <begin position="97"/>
        <end position="153"/>
    </location>
</feature>
<dbReference type="Pfam" id="PF13551">
    <property type="entry name" value="HTH_29"/>
    <property type="match status" value="1"/>
</dbReference>
<dbReference type="SUPFAM" id="SSF46689">
    <property type="entry name" value="Homeodomain-like"/>
    <property type="match status" value="1"/>
</dbReference>
<dbReference type="EMBL" id="JBAKBA010000091">
    <property type="protein sequence ID" value="MEL0661007.1"/>
    <property type="molecule type" value="Genomic_DNA"/>
</dbReference>
<dbReference type="NCBIfam" id="NF033545">
    <property type="entry name" value="transpos_IS630"/>
    <property type="match status" value="1"/>
</dbReference>
<dbReference type="Gene3D" id="1.10.10.60">
    <property type="entry name" value="Homeodomain-like"/>
    <property type="match status" value="1"/>
</dbReference>
<dbReference type="InterPro" id="IPR047655">
    <property type="entry name" value="Transpos_IS630-like"/>
</dbReference>
<dbReference type="InterPro" id="IPR025959">
    <property type="entry name" value="Winged_HTH_dom"/>
</dbReference>
<dbReference type="PANTHER" id="PTHR46564">
    <property type="entry name" value="TRANSPOSASE"/>
    <property type="match status" value="1"/>
</dbReference>
<dbReference type="InterPro" id="IPR036397">
    <property type="entry name" value="RNaseH_sf"/>
</dbReference>
<accession>A0ABU9HGH0</accession>
<dbReference type="Pfam" id="PF13358">
    <property type="entry name" value="DDE_3"/>
    <property type="match status" value="1"/>
</dbReference>
<sequence>MKKHDFSELAKTHKSVRMRLRYSALAHFQEGRSRTDIAKFLKVSRTSVNKWVSQYHQNGLVGLVDKKTTGRPLRLSEAQSLQLIEYINEHTKNDKGGRLVGTDIQLFIAENFGHQYHLSSVYKLLHRLGFSWITSRSKHPKQSLEVQEDFKKIFQIKTILKIPGHISLGKVDIWLQDEARFGQQNTTTKLWAKTGSRPLAVKQQQFEYAYLFGSVCVTNGQSQAMVMPYVNKDIMHAHLKQISMSTAEDRHAVIIMDGAGWHTEDLATDINNVSVIKLPPYSPELNPIEQVWSWLRQHHLANRCFNGYESIVDAVCDAWNDFISDSQRVIKMCTRDWMNLIN</sequence>
<dbReference type="PANTHER" id="PTHR46564:SF1">
    <property type="entry name" value="TRANSPOSASE"/>
    <property type="match status" value="1"/>
</dbReference>
<dbReference type="Proteomes" id="UP001366060">
    <property type="component" value="Unassembled WGS sequence"/>
</dbReference>
<reference evidence="3 4" key="1">
    <citation type="submission" date="2024-02" db="EMBL/GenBank/DDBJ databases">
        <title>Bacteria isolated from the canopy kelp, Nereocystis luetkeana.</title>
        <authorList>
            <person name="Pfister C.A."/>
            <person name="Younker I.T."/>
            <person name="Light S.H."/>
        </authorList>
    </citation>
    <scope>NUCLEOTIDE SEQUENCE [LARGE SCALE GENOMIC DNA]</scope>
    <source>
        <strain evidence="3 4">TI.2.07</strain>
    </source>
</reference>
<evidence type="ECO:0000259" key="2">
    <source>
        <dbReference type="Pfam" id="PF13592"/>
    </source>
</evidence>
<feature type="domain" description="Tc1-like transposase DDE" evidence="1">
    <location>
        <begin position="173"/>
        <end position="309"/>
    </location>
</feature>
<proteinExistence type="predicted"/>
<organism evidence="3 4">
    <name type="scientific">Psychromonas arctica</name>
    <dbReference type="NCBI Taxonomy" id="168275"/>
    <lineage>
        <taxon>Bacteria</taxon>
        <taxon>Pseudomonadati</taxon>
        <taxon>Pseudomonadota</taxon>
        <taxon>Gammaproteobacteria</taxon>
        <taxon>Alteromonadales</taxon>
        <taxon>Psychromonadaceae</taxon>
        <taxon>Psychromonas</taxon>
    </lineage>
</organism>
<name>A0ABU9HGH0_9GAMM</name>
<evidence type="ECO:0000313" key="4">
    <source>
        <dbReference type="Proteomes" id="UP001366060"/>
    </source>
</evidence>
<evidence type="ECO:0000259" key="1">
    <source>
        <dbReference type="Pfam" id="PF13358"/>
    </source>
</evidence>
<dbReference type="Pfam" id="PF13592">
    <property type="entry name" value="HTH_33"/>
    <property type="match status" value="1"/>
</dbReference>